<evidence type="ECO:0000313" key="3">
    <source>
        <dbReference type="Proteomes" id="UP001053296"/>
    </source>
</evidence>
<evidence type="ECO:0000259" key="1">
    <source>
        <dbReference type="Pfam" id="PF13649"/>
    </source>
</evidence>
<sequence length="250" mass="28312">MVEIHGAKQGDTVLDVACGPGFWTELLVEQVGPHGHVSGVDIDSELIRYAQESHADLIAQKRVNFRVADMRSLPFEDNSFDTVICGNAYNYLSKEELPKAIQEHMRVVRPGGRLSIRTFDNTMSLYHPVTSTVLLSVMHGMAKNLQQQRNFDNYLGRKMHGLLTQLSLGPVTTHTFVTQKTQPLCKWSLEYVQMKALWCAEKADGYCPAEDLKIWCELFDPKSPQYILARPDFYFNTTEMISLVAKPEVS</sequence>
<dbReference type="InterPro" id="IPR029063">
    <property type="entry name" value="SAM-dependent_MTases_sf"/>
</dbReference>
<dbReference type="EMBL" id="AP024485">
    <property type="protein sequence ID" value="BCS88171.1"/>
    <property type="molecule type" value="Genomic_DNA"/>
</dbReference>
<gene>
    <name evidence="2" type="ORF">PSDVSF_14130</name>
</gene>
<dbReference type="Proteomes" id="UP001053296">
    <property type="component" value="Chromosome"/>
</dbReference>
<dbReference type="InterPro" id="IPR041698">
    <property type="entry name" value="Methyltransf_25"/>
</dbReference>
<dbReference type="SUPFAM" id="SSF53335">
    <property type="entry name" value="S-adenosyl-L-methionine-dependent methyltransferases"/>
    <property type="match status" value="1"/>
</dbReference>
<proteinExistence type="predicted"/>
<protein>
    <recommendedName>
        <fullName evidence="1">Methyltransferase domain-containing protein</fullName>
    </recommendedName>
</protein>
<name>A0ABN6EP45_9BACT</name>
<dbReference type="CDD" id="cd02440">
    <property type="entry name" value="AdoMet_MTases"/>
    <property type="match status" value="1"/>
</dbReference>
<organism evidence="2 3">
    <name type="scientific">Pseudodesulfovibrio sediminis</name>
    <dbReference type="NCBI Taxonomy" id="2810563"/>
    <lineage>
        <taxon>Bacteria</taxon>
        <taxon>Pseudomonadati</taxon>
        <taxon>Thermodesulfobacteriota</taxon>
        <taxon>Desulfovibrionia</taxon>
        <taxon>Desulfovibrionales</taxon>
        <taxon>Desulfovibrionaceae</taxon>
    </lineage>
</organism>
<accession>A0ABN6EP45</accession>
<feature type="domain" description="Methyltransferase" evidence="1">
    <location>
        <begin position="13"/>
        <end position="112"/>
    </location>
</feature>
<dbReference type="PANTHER" id="PTHR43591">
    <property type="entry name" value="METHYLTRANSFERASE"/>
    <property type="match status" value="1"/>
</dbReference>
<dbReference type="Pfam" id="PF13649">
    <property type="entry name" value="Methyltransf_25"/>
    <property type="match status" value="1"/>
</dbReference>
<keyword evidence="3" id="KW-1185">Reference proteome</keyword>
<dbReference type="Gene3D" id="3.40.50.150">
    <property type="entry name" value="Vaccinia Virus protein VP39"/>
    <property type="match status" value="1"/>
</dbReference>
<evidence type="ECO:0000313" key="2">
    <source>
        <dbReference type="EMBL" id="BCS88171.1"/>
    </source>
</evidence>
<dbReference type="PANTHER" id="PTHR43591:SF110">
    <property type="entry name" value="RHODANESE DOMAIN-CONTAINING PROTEIN"/>
    <property type="match status" value="1"/>
</dbReference>
<reference evidence="2" key="1">
    <citation type="journal article" date="2022" name="Arch. Microbiol.">
        <title>Pseudodesulfovibrio sediminis sp. nov., a mesophilic and neutrophilic sulfate-reducing bacterium isolated from sediment of a brackish lake.</title>
        <authorList>
            <person name="Takahashi A."/>
            <person name="Kojima H."/>
            <person name="Watanabe M."/>
            <person name="Fukui M."/>
        </authorList>
    </citation>
    <scope>NUCLEOTIDE SEQUENCE</scope>
    <source>
        <strain evidence="2">SF6</strain>
    </source>
</reference>